<evidence type="ECO:0000313" key="6">
    <source>
        <dbReference type="EMBL" id="MFB9259227.1"/>
    </source>
</evidence>
<organism evidence="6 7">
    <name type="scientific">Dietzia aerolata</name>
    <dbReference type="NCBI Taxonomy" id="595984"/>
    <lineage>
        <taxon>Bacteria</taxon>
        <taxon>Bacillati</taxon>
        <taxon>Actinomycetota</taxon>
        <taxon>Actinomycetes</taxon>
        <taxon>Mycobacteriales</taxon>
        <taxon>Dietziaceae</taxon>
        <taxon>Dietzia</taxon>
    </lineage>
</organism>
<keyword evidence="7" id="KW-1185">Reference proteome</keyword>
<name>A0ABV5JNB1_9ACTN</name>
<evidence type="ECO:0000256" key="4">
    <source>
        <dbReference type="ARBA" id="ARBA00022842"/>
    </source>
</evidence>
<protein>
    <submittedName>
        <fullName evidence="6">PIN domain-containing protein</fullName>
    </submittedName>
</protein>
<dbReference type="Proteomes" id="UP001589700">
    <property type="component" value="Unassembled WGS sequence"/>
</dbReference>
<dbReference type="Pfam" id="PF13470">
    <property type="entry name" value="PIN_3"/>
    <property type="match status" value="1"/>
</dbReference>
<sequence>MPQVVIYDANVLDPSTLRDVLIRVGLTRLVQPKWTDLIIEEVFGNLRANRPDLDPARLDRTRRLMNDAIRDVTVAGYEHLIDQLDLPDADDRHVLTAAIHAGAQAIATRNLRDFPGDALHPWGIEAQHPDAFLTWLHESHPDTLGRIMTNIAQAWGGDATALDVLDRLAVDAPRTAGLVRQKLGDSTA</sequence>
<feature type="domain" description="PIN" evidence="5">
    <location>
        <begin position="13"/>
        <end position="111"/>
    </location>
</feature>
<keyword evidence="1" id="KW-0540">Nuclease</keyword>
<keyword evidence="4" id="KW-0460">Magnesium</keyword>
<dbReference type="RefSeq" id="WP_182631419.1">
    <property type="nucleotide sequence ID" value="NZ_JAALDM010000052.1"/>
</dbReference>
<evidence type="ECO:0000313" key="7">
    <source>
        <dbReference type="Proteomes" id="UP001589700"/>
    </source>
</evidence>
<dbReference type="InterPro" id="IPR002716">
    <property type="entry name" value="PIN_dom"/>
</dbReference>
<keyword evidence="2" id="KW-0479">Metal-binding</keyword>
<evidence type="ECO:0000256" key="2">
    <source>
        <dbReference type="ARBA" id="ARBA00022723"/>
    </source>
</evidence>
<proteinExistence type="predicted"/>
<comment type="caution">
    <text evidence="6">The sequence shown here is derived from an EMBL/GenBank/DDBJ whole genome shotgun (WGS) entry which is preliminary data.</text>
</comment>
<keyword evidence="3" id="KW-0378">Hydrolase</keyword>
<evidence type="ECO:0000256" key="1">
    <source>
        <dbReference type="ARBA" id="ARBA00022722"/>
    </source>
</evidence>
<evidence type="ECO:0000259" key="5">
    <source>
        <dbReference type="Pfam" id="PF13470"/>
    </source>
</evidence>
<gene>
    <name evidence="6" type="ORF">ACFFVD_05370</name>
</gene>
<evidence type="ECO:0000256" key="3">
    <source>
        <dbReference type="ARBA" id="ARBA00022801"/>
    </source>
</evidence>
<accession>A0ABV5JNB1</accession>
<dbReference type="EMBL" id="JBHMDY010000004">
    <property type="protein sequence ID" value="MFB9259227.1"/>
    <property type="molecule type" value="Genomic_DNA"/>
</dbReference>
<reference evidence="6 7" key="1">
    <citation type="submission" date="2024-09" db="EMBL/GenBank/DDBJ databases">
        <authorList>
            <person name="Sun Q."/>
            <person name="Mori K."/>
        </authorList>
    </citation>
    <scope>NUCLEOTIDE SEQUENCE [LARGE SCALE GENOMIC DNA]</scope>
    <source>
        <strain evidence="6 7">CCM 7659</strain>
    </source>
</reference>